<accession>A0ACC0GYY8</accession>
<comment type="caution">
    <text evidence="1">The sequence shown here is derived from an EMBL/GenBank/DDBJ whole genome shotgun (WGS) entry which is preliminary data.</text>
</comment>
<name>A0ACC0GYY8_9ERIC</name>
<dbReference type="Proteomes" id="UP001060215">
    <property type="component" value="Chromosome 7"/>
</dbReference>
<keyword evidence="2" id="KW-1185">Reference proteome</keyword>
<dbReference type="EMBL" id="CM045764">
    <property type="protein sequence ID" value="KAI8005550.1"/>
    <property type="molecule type" value="Genomic_DNA"/>
</dbReference>
<sequence length="241" mass="26483">MAKMLDGGRDKAVTEFAISLIQTLLINDSKVIFKLHNFVDALAKLVARPGSPESLQQLVEVARNPTANPATLFAIFVGEDNTRQATEQKFNTTEDTLLKLNGLASPKDLLAGAVLDVPLEASREDYNIVESVEPDPAGFREQVSVLFSEWYRICELSGANDATCAHYVLQLQQSGLLKGDDLLDRFFRCLTELSVSHCLSSEVISSGPLQSPQQVQSLSFLTIDIYSKLVLSSIKFFPVNC</sequence>
<evidence type="ECO:0000313" key="2">
    <source>
        <dbReference type="Proteomes" id="UP001060215"/>
    </source>
</evidence>
<reference evidence="1 2" key="1">
    <citation type="journal article" date="2022" name="Plant J.">
        <title>Chromosome-level genome of Camellia lanceoleosa provides a valuable resource for understanding genome evolution and self-incompatibility.</title>
        <authorList>
            <person name="Gong W."/>
            <person name="Xiao S."/>
            <person name="Wang L."/>
            <person name="Liao Z."/>
            <person name="Chang Y."/>
            <person name="Mo W."/>
            <person name="Hu G."/>
            <person name="Li W."/>
            <person name="Zhao G."/>
            <person name="Zhu H."/>
            <person name="Hu X."/>
            <person name="Ji K."/>
            <person name="Xiang X."/>
            <person name="Song Q."/>
            <person name="Yuan D."/>
            <person name="Jin S."/>
            <person name="Zhang L."/>
        </authorList>
    </citation>
    <scope>NUCLEOTIDE SEQUENCE [LARGE SCALE GENOMIC DNA]</scope>
    <source>
        <strain evidence="1">SQ_2022a</strain>
    </source>
</reference>
<proteinExistence type="predicted"/>
<gene>
    <name evidence="1" type="ORF">LOK49_LG07G03172</name>
</gene>
<protein>
    <submittedName>
        <fullName evidence="1">CCR4-NOT transcription complex subunit 1</fullName>
    </submittedName>
</protein>
<evidence type="ECO:0000313" key="1">
    <source>
        <dbReference type="EMBL" id="KAI8005550.1"/>
    </source>
</evidence>
<organism evidence="1 2">
    <name type="scientific">Camellia lanceoleosa</name>
    <dbReference type="NCBI Taxonomy" id="1840588"/>
    <lineage>
        <taxon>Eukaryota</taxon>
        <taxon>Viridiplantae</taxon>
        <taxon>Streptophyta</taxon>
        <taxon>Embryophyta</taxon>
        <taxon>Tracheophyta</taxon>
        <taxon>Spermatophyta</taxon>
        <taxon>Magnoliopsida</taxon>
        <taxon>eudicotyledons</taxon>
        <taxon>Gunneridae</taxon>
        <taxon>Pentapetalae</taxon>
        <taxon>asterids</taxon>
        <taxon>Ericales</taxon>
        <taxon>Theaceae</taxon>
        <taxon>Camellia</taxon>
    </lineage>
</organism>